<feature type="chain" id="PRO_5045564262" evidence="2">
    <location>
        <begin position="28"/>
        <end position="412"/>
    </location>
</feature>
<feature type="signal peptide" evidence="2">
    <location>
        <begin position="1"/>
        <end position="27"/>
    </location>
</feature>
<dbReference type="EMBL" id="JAQNDK010000005">
    <property type="protein sequence ID" value="MDC0684461.1"/>
    <property type="molecule type" value="Genomic_DNA"/>
</dbReference>
<accession>A0ABT5CDF5</accession>
<dbReference type="RefSeq" id="WP_272102589.1">
    <property type="nucleotide sequence ID" value="NZ_JAQNDK010000005.1"/>
</dbReference>
<dbReference type="SUPFAM" id="SSF56954">
    <property type="entry name" value="Outer membrane efflux proteins (OEP)"/>
    <property type="match status" value="1"/>
</dbReference>
<sequence>MFRTHLRRLLVISSTALHLLMPKAAAAAEAPLTRARIAELVRAAPAARAASSEAAVAGAAVTAAGVISLENPVLSGMGGIRFNPDGGRPAAAVASLSWPLELGGRRGTRVEAAKAEQRAALATAGEAQRRLLLAALLQHALVLRDEAQVALAAERRALAQRLVAASEKRKRAGEVPEIDVALARLQEGRDAAAEATARGTREADLLGLRSMLGQASKDGAVTGALVPEEAPPPLATLLREADQRADVRAALATVEAARAKSGRELAGRWPTVNVLAQYERDDQANIGMIGLALPVPILNANRAGVATAAAEVDAATARLAASRASAAGEIQGLYARYEATRSALAHLAPAAGLSTQAVALSTRGYELGENDLASALLVRREALDAQAALLDAEHAHANAKIELLVAAGRSPQ</sequence>
<gene>
    <name evidence="3" type="ORF">POL72_42470</name>
</gene>
<evidence type="ECO:0000256" key="2">
    <source>
        <dbReference type="SAM" id="SignalP"/>
    </source>
</evidence>
<comment type="similarity">
    <text evidence="1">Belongs to the outer membrane factor (OMF) (TC 1.B.17) family.</text>
</comment>
<proteinExistence type="inferred from homology"/>
<evidence type="ECO:0000313" key="4">
    <source>
        <dbReference type="Proteomes" id="UP001217485"/>
    </source>
</evidence>
<dbReference type="PANTHER" id="PTHR30203:SF24">
    <property type="entry name" value="BLR4935 PROTEIN"/>
    <property type="match status" value="1"/>
</dbReference>
<protein>
    <submittedName>
        <fullName evidence="3">TolC family protein</fullName>
    </submittedName>
</protein>
<name>A0ABT5CDF5_9BACT</name>
<dbReference type="InterPro" id="IPR010131">
    <property type="entry name" value="MdtP/NodT-like"/>
</dbReference>
<dbReference type="InterPro" id="IPR003423">
    <property type="entry name" value="OMP_efflux"/>
</dbReference>
<comment type="caution">
    <text evidence="3">The sequence shown here is derived from an EMBL/GenBank/DDBJ whole genome shotgun (WGS) entry which is preliminary data.</text>
</comment>
<evidence type="ECO:0000313" key="3">
    <source>
        <dbReference type="EMBL" id="MDC0684461.1"/>
    </source>
</evidence>
<organism evidence="3 4">
    <name type="scientific">Sorangium atrum</name>
    <dbReference type="NCBI Taxonomy" id="2995308"/>
    <lineage>
        <taxon>Bacteria</taxon>
        <taxon>Pseudomonadati</taxon>
        <taxon>Myxococcota</taxon>
        <taxon>Polyangia</taxon>
        <taxon>Polyangiales</taxon>
        <taxon>Polyangiaceae</taxon>
        <taxon>Sorangium</taxon>
    </lineage>
</organism>
<keyword evidence="4" id="KW-1185">Reference proteome</keyword>
<evidence type="ECO:0000256" key="1">
    <source>
        <dbReference type="ARBA" id="ARBA00007613"/>
    </source>
</evidence>
<reference evidence="3 4" key="1">
    <citation type="submission" date="2023-01" db="EMBL/GenBank/DDBJ databases">
        <title>Minimal conservation of predation-associated metabolite biosynthetic gene clusters underscores biosynthetic potential of Myxococcota including descriptions for ten novel species: Archangium lansinium sp. nov., Myxococcus landrumus sp. nov., Nannocystis bai.</title>
        <authorList>
            <person name="Ahearne A."/>
            <person name="Stevens C."/>
            <person name="Dowd S."/>
        </authorList>
    </citation>
    <scope>NUCLEOTIDE SEQUENCE [LARGE SCALE GENOMIC DNA]</scope>
    <source>
        <strain evidence="3 4">WIWO2</strain>
    </source>
</reference>
<dbReference type="Proteomes" id="UP001217485">
    <property type="component" value="Unassembled WGS sequence"/>
</dbReference>
<dbReference type="PANTHER" id="PTHR30203">
    <property type="entry name" value="OUTER MEMBRANE CATION EFFLUX PROTEIN"/>
    <property type="match status" value="1"/>
</dbReference>
<dbReference type="Pfam" id="PF02321">
    <property type="entry name" value="OEP"/>
    <property type="match status" value="1"/>
</dbReference>
<keyword evidence="2" id="KW-0732">Signal</keyword>
<dbReference type="Gene3D" id="1.20.1600.10">
    <property type="entry name" value="Outer membrane efflux proteins (OEP)"/>
    <property type="match status" value="1"/>
</dbReference>